<reference evidence="1 2" key="1">
    <citation type="submission" date="2018-05" db="EMBL/GenBank/DDBJ databases">
        <title>Genomic Encyclopedia of Type Strains, Phase IV (KMG-IV): sequencing the most valuable type-strain genomes for metagenomic binning, comparative biology and taxonomic classification.</title>
        <authorList>
            <person name="Goeker M."/>
        </authorList>
    </citation>
    <scope>NUCLEOTIDE SEQUENCE [LARGE SCALE GENOMIC DNA]</scope>
    <source>
        <strain evidence="1 2">DSM 45480</strain>
    </source>
</reference>
<proteinExistence type="predicted"/>
<gene>
    <name evidence="1" type="ORF">C8D88_111264</name>
</gene>
<dbReference type="EMBL" id="QGHB01000011">
    <property type="protein sequence ID" value="PWK83379.1"/>
    <property type="molecule type" value="Genomic_DNA"/>
</dbReference>
<dbReference type="Proteomes" id="UP000246005">
    <property type="component" value="Unassembled WGS sequence"/>
</dbReference>
<dbReference type="AlphaFoldDB" id="A0A316HTX1"/>
<name>A0A316HTX1_9PSEU</name>
<comment type="caution">
    <text evidence="1">The sequence shown here is derived from an EMBL/GenBank/DDBJ whole genome shotgun (WGS) entry which is preliminary data.</text>
</comment>
<evidence type="ECO:0000313" key="1">
    <source>
        <dbReference type="EMBL" id="PWK83379.1"/>
    </source>
</evidence>
<organism evidence="1 2">
    <name type="scientific">Lentzea atacamensis</name>
    <dbReference type="NCBI Taxonomy" id="531938"/>
    <lineage>
        <taxon>Bacteria</taxon>
        <taxon>Bacillati</taxon>
        <taxon>Actinomycetota</taxon>
        <taxon>Actinomycetes</taxon>
        <taxon>Pseudonocardiales</taxon>
        <taxon>Pseudonocardiaceae</taxon>
        <taxon>Lentzea</taxon>
    </lineage>
</organism>
<accession>A0A316HTX1</accession>
<evidence type="ECO:0000313" key="2">
    <source>
        <dbReference type="Proteomes" id="UP000246005"/>
    </source>
</evidence>
<protein>
    <submittedName>
        <fullName evidence="1">Uncharacterized protein</fullName>
    </submittedName>
</protein>
<sequence>MRRPNRPECLVYVHAVTFSTPAWRALINWL</sequence>